<proteinExistence type="inferred from homology"/>
<keyword evidence="2" id="KW-0805">Transcription regulation</keyword>
<sequence>MTAPAPPKPTPAELEMLRLLYALGPATAKQVHAAALETRPEQTYATVLRLLQVMHGKGLLTRDESARAHVYAPAQAQDSIQTSLLKDLIHKAFAGSGKALVLAALRGGHVSARERAEIQALLDEDNGRD</sequence>
<comment type="similarity">
    <text evidence="1">Belongs to the BlaI transcriptional regulatory family.</text>
</comment>
<dbReference type="Proteomes" id="UP000240505">
    <property type="component" value="Chromosome"/>
</dbReference>
<dbReference type="Pfam" id="PF03965">
    <property type="entry name" value="Penicillinase_R"/>
    <property type="match status" value="1"/>
</dbReference>
<dbReference type="InterPro" id="IPR036388">
    <property type="entry name" value="WH-like_DNA-bd_sf"/>
</dbReference>
<dbReference type="AlphaFoldDB" id="A0A2R4CEK7"/>
<keyword evidence="6" id="KW-1185">Reference proteome</keyword>
<protein>
    <submittedName>
        <fullName evidence="5">BlaI/MecI/CopY family transcriptional regulator</fullName>
    </submittedName>
</protein>
<evidence type="ECO:0000256" key="2">
    <source>
        <dbReference type="ARBA" id="ARBA00023015"/>
    </source>
</evidence>
<dbReference type="GO" id="GO:0003677">
    <property type="term" value="F:DNA binding"/>
    <property type="evidence" value="ECO:0007669"/>
    <property type="project" value="UniProtKB-KW"/>
</dbReference>
<dbReference type="OrthoDB" id="279010at2"/>
<dbReference type="SUPFAM" id="SSF46785">
    <property type="entry name" value="Winged helix' DNA-binding domain"/>
    <property type="match status" value="1"/>
</dbReference>
<keyword evidence="4" id="KW-0804">Transcription</keyword>
<dbReference type="RefSeq" id="WP_107143237.1">
    <property type="nucleotide sequence ID" value="NZ_CP028324.1"/>
</dbReference>
<evidence type="ECO:0000313" key="5">
    <source>
        <dbReference type="EMBL" id="AVR97898.1"/>
    </source>
</evidence>
<organism evidence="5 6">
    <name type="scientific">Pseudoduganella armeniaca</name>
    <dbReference type="NCBI Taxonomy" id="2072590"/>
    <lineage>
        <taxon>Bacteria</taxon>
        <taxon>Pseudomonadati</taxon>
        <taxon>Pseudomonadota</taxon>
        <taxon>Betaproteobacteria</taxon>
        <taxon>Burkholderiales</taxon>
        <taxon>Oxalobacteraceae</taxon>
        <taxon>Telluria group</taxon>
        <taxon>Pseudoduganella</taxon>
    </lineage>
</organism>
<dbReference type="EMBL" id="CP028324">
    <property type="protein sequence ID" value="AVR97898.1"/>
    <property type="molecule type" value="Genomic_DNA"/>
</dbReference>
<dbReference type="GO" id="GO:0045892">
    <property type="term" value="P:negative regulation of DNA-templated transcription"/>
    <property type="evidence" value="ECO:0007669"/>
    <property type="project" value="InterPro"/>
</dbReference>
<name>A0A2R4CEK7_9BURK</name>
<evidence type="ECO:0000256" key="4">
    <source>
        <dbReference type="ARBA" id="ARBA00023163"/>
    </source>
</evidence>
<dbReference type="InterPro" id="IPR036390">
    <property type="entry name" value="WH_DNA-bd_sf"/>
</dbReference>
<evidence type="ECO:0000313" key="6">
    <source>
        <dbReference type="Proteomes" id="UP000240505"/>
    </source>
</evidence>
<dbReference type="Gene3D" id="1.10.10.10">
    <property type="entry name" value="Winged helix-like DNA-binding domain superfamily/Winged helix DNA-binding domain"/>
    <property type="match status" value="1"/>
</dbReference>
<accession>A0A2R4CEK7</accession>
<dbReference type="InterPro" id="IPR005650">
    <property type="entry name" value="BlaI_family"/>
</dbReference>
<reference evidence="5 6" key="1">
    <citation type="submission" date="2018-03" db="EMBL/GenBank/DDBJ databases">
        <title>Massilia armeniaca sp. nov., isolated from desert soil.</title>
        <authorList>
            <person name="Huang H."/>
            <person name="Ren M."/>
        </authorList>
    </citation>
    <scope>NUCLEOTIDE SEQUENCE [LARGE SCALE GENOMIC DNA]</scope>
    <source>
        <strain evidence="5 6">ZMN-3</strain>
    </source>
</reference>
<dbReference type="KEGG" id="masz:C9I28_21340"/>
<evidence type="ECO:0000256" key="1">
    <source>
        <dbReference type="ARBA" id="ARBA00011046"/>
    </source>
</evidence>
<evidence type="ECO:0000256" key="3">
    <source>
        <dbReference type="ARBA" id="ARBA00023125"/>
    </source>
</evidence>
<keyword evidence="3" id="KW-0238">DNA-binding</keyword>
<gene>
    <name evidence="5" type="ORF">C9I28_21340</name>
</gene>